<dbReference type="RefSeq" id="WP_257857578.1">
    <property type="nucleotide sequence ID" value="NZ_CP102514.1"/>
</dbReference>
<organism evidence="3 4">
    <name type="scientific">Streptomyces yangpuensis</name>
    <dbReference type="NCBI Taxonomy" id="1648182"/>
    <lineage>
        <taxon>Bacteria</taxon>
        <taxon>Bacillati</taxon>
        <taxon>Actinomycetota</taxon>
        <taxon>Actinomycetes</taxon>
        <taxon>Kitasatosporales</taxon>
        <taxon>Streptomycetaceae</taxon>
        <taxon>Streptomyces</taxon>
    </lineage>
</organism>
<keyword evidence="2" id="KW-0732">Signal</keyword>
<name>A0ABY5Q586_9ACTN</name>
<sequence>MTRRHVALRAYDGAAAGLFSVAVMAAMAAMAGCTADGKDGNGATSRAPAASPAPAASTTAPSAVSLVPQLDESKQPKTAAEARELLARILITEDAFGPGVVRSTPFESSSGRWPVLDEGCVWQTAGLPQDVLATNTRYFQIPAADGHGRVRLNATVTVHRDRLESGWETARAMEEVLRCPDQKLREGEQLKGLLGNAMYQGEQLNNWSEDAFNEIGTYVSEQDGGPHRYFWYQAQFGPVTVAIAGKGAEGFKDETLTQLVVQGNSRMIAQAKQALGKAAG</sequence>
<dbReference type="PROSITE" id="PS51257">
    <property type="entry name" value="PROKAR_LIPOPROTEIN"/>
    <property type="match status" value="1"/>
</dbReference>
<feature type="compositionally biased region" description="Low complexity" evidence="1">
    <location>
        <begin position="43"/>
        <end position="63"/>
    </location>
</feature>
<proteinExistence type="predicted"/>
<evidence type="ECO:0000313" key="4">
    <source>
        <dbReference type="Proteomes" id="UP001057738"/>
    </source>
</evidence>
<evidence type="ECO:0000256" key="2">
    <source>
        <dbReference type="SAM" id="SignalP"/>
    </source>
</evidence>
<evidence type="ECO:0000256" key="1">
    <source>
        <dbReference type="SAM" id="MobiDB-lite"/>
    </source>
</evidence>
<protein>
    <recommendedName>
        <fullName evidence="5">PknH-like extracellular domain-containing protein</fullName>
    </recommendedName>
</protein>
<feature type="region of interest" description="Disordered" evidence="1">
    <location>
        <begin position="38"/>
        <end position="63"/>
    </location>
</feature>
<reference evidence="3" key="1">
    <citation type="submission" date="2022-08" db="EMBL/GenBank/DDBJ databases">
        <authorList>
            <person name="Tian L."/>
        </authorList>
    </citation>
    <scope>NUCLEOTIDE SEQUENCE</scope>
    <source>
        <strain evidence="3">CM253</strain>
    </source>
</reference>
<feature type="signal peptide" evidence="2">
    <location>
        <begin position="1"/>
        <end position="25"/>
    </location>
</feature>
<dbReference type="GeneID" id="95578311"/>
<dbReference type="EMBL" id="CP102514">
    <property type="protein sequence ID" value="UUY51601.1"/>
    <property type="molecule type" value="Genomic_DNA"/>
</dbReference>
<feature type="chain" id="PRO_5046368526" description="PknH-like extracellular domain-containing protein" evidence="2">
    <location>
        <begin position="26"/>
        <end position="280"/>
    </location>
</feature>
<dbReference type="Proteomes" id="UP001057738">
    <property type="component" value="Chromosome"/>
</dbReference>
<evidence type="ECO:0000313" key="3">
    <source>
        <dbReference type="EMBL" id="UUY51601.1"/>
    </source>
</evidence>
<accession>A0ABY5Q586</accession>
<gene>
    <name evidence="3" type="ORF">NRK68_32780</name>
</gene>
<evidence type="ECO:0008006" key="5">
    <source>
        <dbReference type="Google" id="ProtNLM"/>
    </source>
</evidence>
<keyword evidence="4" id="KW-1185">Reference proteome</keyword>